<evidence type="ECO:0000256" key="2">
    <source>
        <dbReference type="ARBA" id="ARBA00022475"/>
    </source>
</evidence>
<comment type="similarity">
    <text evidence="9">Belongs to the methyl-accepting chemotaxis (MCP) protein family.</text>
</comment>
<feature type="domain" description="Methyl-accepting transducer" evidence="12">
    <location>
        <begin position="436"/>
        <end position="672"/>
    </location>
</feature>
<dbReference type="GO" id="GO:0006935">
    <property type="term" value="P:chemotaxis"/>
    <property type="evidence" value="ECO:0007669"/>
    <property type="project" value="UniProtKB-KW"/>
</dbReference>
<dbReference type="Pfam" id="PF22673">
    <property type="entry name" value="MCP-like_PDC_1"/>
    <property type="match status" value="1"/>
</dbReference>
<dbReference type="STRING" id="1395571.TMS3_0115760"/>
<evidence type="ECO:0000256" key="8">
    <source>
        <dbReference type="ARBA" id="ARBA00023224"/>
    </source>
</evidence>
<dbReference type="eggNOG" id="COG0840">
    <property type="taxonomic scope" value="Bacteria"/>
</dbReference>
<dbReference type="InterPro" id="IPR003660">
    <property type="entry name" value="HAMP_dom"/>
</dbReference>
<evidence type="ECO:0000256" key="4">
    <source>
        <dbReference type="ARBA" id="ARBA00022500"/>
    </source>
</evidence>
<keyword evidence="3" id="KW-0488">Methylation</keyword>
<evidence type="ECO:0000256" key="1">
    <source>
        <dbReference type="ARBA" id="ARBA00004651"/>
    </source>
</evidence>
<dbReference type="PROSITE" id="PS50111">
    <property type="entry name" value="CHEMOTAXIS_TRANSDUC_2"/>
    <property type="match status" value="1"/>
</dbReference>
<dbReference type="PROSITE" id="PS50885">
    <property type="entry name" value="HAMP"/>
    <property type="match status" value="1"/>
</dbReference>
<evidence type="ECO:0000256" key="7">
    <source>
        <dbReference type="ARBA" id="ARBA00023136"/>
    </source>
</evidence>
<dbReference type="SUPFAM" id="SSF58104">
    <property type="entry name" value="Methyl-accepting chemotaxis protein (MCP) signaling domain"/>
    <property type="match status" value="1"/>
</dbReference>
<reference evidence="14 15" key="1">
    <citation type="journal article" date="2014" name="Genome Announc.">
        <title>Draft Genome Sequence of Petroleum Oil-Degrading Marine Bacterium Pseudomonas taeanensis Strain MS-3, Isolated from a Crude Oil-Contaminated Seashore.</title>
        <authorList>
            <person name="Lee S.Y."/>
            <person name="Kim S.H."/>
            <person name="Lee D.G."/>
            <person name="Shin S."/>
            <person name="Yun S.H."/>
            <person name="Choi C.W."/>
            <person name="Chung Y.H."/>
            <person name="Choi J.S."/>
            <person name="Kahng H.Y."/>
            <person name="Kim S.I."/>
        </authorList>
    </citation>
    <scope>NUCLEOTIDE SEQUENCE [LARGE SCALE GENOMIC DNA]</scope>
    <source>
        <strain evidence="14 15">MS-3</strain>
    </source>
</reference>
<keyword evidence="8 10" id="KW-0807">Transducer</keyword>
<evidence type="ECO:0000256" key="11">
    <source>
        <dbReference type="SAM" id="Phobius"/>
    </source>
</evidence>
<evidence type="ECO:0000259" key="12">
    <source>
        <dbReference type="PROSITE" id="PS50111"/>
    </source>
</evidence>
<keyword evidence="5 11" id="KW-0812">Transmembrane</keyword>
<dbReference type="Pfam" id="PF00015">
    <property type="entry name" value="MCPsignal"/>
    <property type="match status" value="1"/>
</dbReference>
<evidence type="ECO:0000259" key="13">
    <source>
        <dbReference type="PROSITE" id="PS50885"/>
    </source>
</evidence>
<proteinExistence type="inferred from homology"/>
<dbReference type="SMART" id="SM00283">
    <property type="entry name" value="MA"/>
    <property type="match status" value="1"/>
</dbReference>
<dbReference type="OrthoDB" id="2489132at2"/>
<dbReference type="CDD" id="cd12913">
    <property type="entry name" value="PDC1_MCP_like"/>
    <property type="match status" value="1"/>
</dbReference>
<keyword evidence="15" id="KW-1185">Reference proteome</keyword>
<feature type="transmembrane region" description="Helical" evidence="11">
    <location>
        <begin position="358"/>
        <end position="376"/>
    </location>
</feature>
<evidence type="ECO:0000256" key="5">
    <source>
        <dbReference type="ARBA" id="ARBA00022692"/>
    </source>
</evidence>
<keyword evidence="7 11" id="KW-0472">Membrane</keyword>
<dbReference type="InterPro" id="IPR004089">
    <property type="entry name" value="MCPsignal_dom"/>
</dbReference>
<dbReference type="GO" id="GO:0005886">
    <property type="term" value="C:plasma membrane"/>
    <property type="evidence" value="ECO:0007669"/>
    <property type="project" value="UniProtKB-SubCell"/>
</dbReference>
<dbReference type="EMBL" id="AWSQ01000004">
    <property type="protein sequence ID" value="KFX68940.1"/>
    <property type="molecule type" value="Genomic_DNA"/>
</dbReference>
<comment type="caution">
    <text evidence="14">The sequence shown here is derived from an EMBL/GenBank/DDBJ whole genome shotgun (WGS) entry which is preliminary data.</text>
</comment>
<evidence type="ECO:0000313" key="15">
    <source>
        <dbReference type="Proteomes" id="UP000030063"/>
    </source>
</evidence>
<evidence type="ECO:0000256" key="3">
    <source>
        <dbReference type="ARBA" id="ARBA00022481"/>
    </source>
</evidence>
<evidence type="ECO:0000256" key="6">
    <source>
        <dbReference type="ARBA" id="ARBA00022989"/>
    </source>
</evidence>
<keyword evidence="4" id="KW-0145">Chemotaxis</keyword>
<accession>A0A0A1YGE0</accession>
<evidence type="ECO:0000256" key="10">
    <source>
        <dbReference type="PROSITE-ProRule" id="PRU00284"/>
    </source>
</evidence>
<dbReference type="Gene3D" id="1.10.8.500">
    <property type="entry name" value="HAMP domain in histidine kinase"/>
    <property type="match status" value="1"/>
</dbReference>
<comment type="subcellular location">
    <subcellularLocation>
        <location evidence="1">Cell membrane</location>
        <topology evidence="1">Multi-pass membrane protein</topology>
    </subcellularLocation>
</comment>
<keyword evidence="6 11" id="KW-1133">Transmembrane helix</keyword>
<feature type="transmembrane region" description="Helical" evidence="11">
    <location>
        <begin position="12"/>
        <end position="32"/>
    </location>
</feature>
<keyword evidence="2" id="KW-1003">Cell membrane</keyword>
<dbReference type="GO" id="GO:0007165">
    <property type="term" value="P:signal transduction"/>
    <property type="evidence" value="ECO:0007669"/>
    <property type="project" value="UniProtKB-KW"/>
</dbReference>
<dbReference type="PANTHER" id="PTHR32089:SF120">
    <property type="entry name" value="METHYL-ACCEPTING CHEMOTAXIS PROTEIN TLPQ"/>
    <property type="match status" value="1"/>
</dbReference>
<name>A0A0A1YGE0_9PSED</name>
<dbReference type="PANTHER" id="PTHR32089">
    <property type="entry name" value="METHYL-ACCEPTING CHEMOTAXIS PROTEIN MCPB"/>
    <property type="match status" value="1"/>
</dbReference>
<dbReference type="AlphaFoldDB" id="A0A0A1YGE0"/>
<gene>
    <name evidence="14" type="ORF">TMS3_0115760</name>
</gene>
<dbReference type="Gene3D" id="1.10.287.950">
    <property type="entry name" value="Methyl-accepting chemotaxis protein"/>
    <property type="match status" value="1"/>
</dbReference>
<sequence length="708" mass="76706">MPVNRLSIQWRITWLVGICLLVIVAVLVGLSLQRMSDNSMQVKQRNTQMLKDAAHLRLLAEGQMQGLTFQNYLLASYQEGLSFSRHTQQLLRLARQQQWQPAQLRRSLNEQVKEGLQTNPQLLSLYLVFEPDALDGDDSGFAGQHVLGSNETGRFATYWSQRDGQSSNMAVSEALIADNTPGLDGSPFSTWFDCPKTTLRPCLLSPYFDDTSGQRILITTLSFPLLEDGKVIGVAGMDISLQNLQQLVQQGSRKLYDGAGGISIVSPSGLLAGHSVDAALLGQPLDNDGELLEWLRQGKAHVEASDKHLRMLTPLQPIPDAAPWGVVLSVPMATVLQPALQLQGELDARNARDTGYSLQYALLAALAGLLIAWLTARGVSRPILDVAAKLKDIADGGGDLTGRLKYLHRDELGELSGWFNRFLDRLQPLIADLQRLVRDAHGSADHSAVIAERISTAMQQQYREIDQVATASHQMSATAQDVARSAAQAAEATQGADQAAREGLAVIDHTTRTIDGLARANAAAMTQVEGLAASSERIGSVLEVIRSIAEQTNLLALNAAIEAARAGDAGRGFAVVADEVRNLARNTRDSIEEIRQVIEQLQDSTREVVDAMQSGTVQAREGVQQVGQAAVSLARIGAAVTVIGDMNLQIASAAEQQSTVAAEISHNVMVIRDVTESLSEQAREAQQVSQSLNHQASQQQQLAEQFRV</sequence>
<dbReference type="Proteomes" id="UP000030063">
    <property type="component" value="Unassembled WGS sequence"/>
</dbReference>
<dbReference type="Pfam" id="PF00672">
    <property type="entry name" value="HAMP"/>
    <property type="match status" value="1"/>
</dbReference>
<protein>
    <submittedName>
        <fullName evidence="14">Chemotaxis protein</fullName>
    </submittedName>
</protein>
<evidence type="ECO:0000313" key="14">
    <source>
        <dbReference type="EMBL" id="KFX68940.1"/>
    </source>
</evidence>
<organism evidence="14 15">
    <name type="scientific">Pseudomonas taeanensis MS-3</name>
    <dbReference type="NCBI Taxonomy" id="1395571"/>
    <lineage>
        <taxon>Bacteria</taxon>
        <taxon>Pseudomonadati</taxon>
        <taxon>Pseudomonadota</taxon>
        <taxon>Gammaproteobacteria</taxon>
        <taxon>Pseudomonadales</taxon>
        <taxon>Pseudomonadaceae</taxon>
        <taxon>Pseudomonas</taxon>
    </lineage>
</organism>
<evidence type="ECO:0000256" key="9">
    <source>
        <dbReference type="ARBA" id="ARBA00029447"/>
    </source>
</evidence>
<dbReference type="CDD" id="cd11386">
    <property type="entry name" value="MCP_signal"/>
    <property type="match status" value="1"/>
</dbReference>
<dbReference type="SMART" id="SM00304">
    <property type="entry name" value="HAMP"/>
    <property type="match status" value="1"/>
</dbReference>
<dbReference type="CDD" id="cd06225">
    <property type="entry name" value="HAMP"/>
    <property type="match status" value="1"/>
</dbReference>
<feature type="domain" description="HAMP" evidence="13">
    <location>
        <begin position="377"/>
        <end position="431"/>
    </location>
</feature>
<dbReference type="FunFam" id="1.10.287.950:FF:000001">
    <property type="entry name" value="Methyl-accepting chemotaxis sensory transducer"/>
    <property type="match status" value="1"/>
</dbReference>
<dbReference type="Gene3D" id="3.30.450.20">
    <property type="entry name" value="PAS domain"/>
    <property type="match status" value="1"/>
</dbReference>